<feature type="domain" description="NurA" evidence="1">
    <location>
        <begin position="52"/>
        <end position="284"/>
    </location>
</feature>
<gene>
    <name evidence="2" type="ORF">NCAV_1103</name>
</gene>
<evidence type="ECO:0000313" key="3">
    <source>
        <dbReference type="Proteomes" id="UP000236248"/>
    </source>
</evidence>
<accession>A0A2K5ARJ9</accession>
<name>A0A2K5ARJ9_9ARCH</name>
<evidence type="ECO:0000259" key="1">
    <source>
        <dbReference type="SMART" id="SM00933"/>
    </source>
</evidence>
<protein>
    <submittedName>
        <fullName evidence="2">Putative NurA nuclease</fullName>
    </submittedName>
</protein>
<dbReference type="EMBL" id="LT981265">
    <property type="protein sequence ID" value="SPC34280.1"/>
    <property type="molecule type" value="Genomic_DNA"/>
</dbReference>
<keyword evidence="3" id="KW-1185">Reference proteome</keyword>
<reference evidence="3" key="1">
    <citation type="submission" date="2018-01" db="EMBL/GenBank/DDBJ databases">
        <authorList>
            <person name="Kerou L M."/>
        </authorList>
    </citation>
    <scope>NUCLEOTIDE SEQUENCE [LARGE SCALE GENOMIC DNA]</scope>
    <source>
        <strain evidence="3">SCU2</strain>
    </source>
</reference>
<evidence type="ECO:0000313" key="2">
    <source>
        <dbReference type="EMBL" id="SPC34280.1"/>
    </source>
</evidence>
<dbReference type="Proteomes" id="UP000236248">
    <property type="component" value="Chromosome NCAV"/>
</dbReference>
<proteinExistence type="predicted"/>
<sequence>MLWSKSIFMLFEVYEHALMKREEIISKVRNAKDLLENARRRWVEYEPSPERSMLAGVDSSFNYIVYKGFYLYAIAGVSITSDGSFLAKPKMEVDAANLPQAQEKVGYDDGDGNEVSIDDKGFISPRNELLAKCIGVEHDLASESMDKADYILIDGSLLARFYDRRNRRFVAVYEYAKELMKSSKVLFIAKTSASNAILKGNLADIYYFSRATLNAGYILSVQKAGNDDITVVYARLKQCTPILKVEMPGERSEQEVRDMLNMLYPESISGYPYVLRLAHERCKISNDDMLKVADLLGLSIEEGGRDVLNE</sequence>
<dbReference type="AlphaFoldDB" id="A0A2K5ARJ9"/>
<dbReference type="SMART" id="SM00933">
    <property type="entry name" value="NurA"/>
    <property type="match status" value="1"/>
</dbReference>
<organism evidence="2 3">
    <name type="scientific">Candidatus Nitrosocaldus cavascurensis</name>
    <dbReference type="NCBI Taxonomy" id="2058097"/>
    <lineage>
        <taxon>Archaea</taxon>
        <taxon>Nitrososphaerota</taxon>
        <taxon>Nitrososphaeria</taxon>
        <taxon>Candidatus Nitrosocaldales</taxon>
        <taxon>Candidatus Nitrosocaldaceae</taxon>
        <taxon>Candidatus Nitrosocaldus</taxon>
    </lineage>
</organism>
<dbReference type="InterPro" id="IPR018977">
    <property type="entry name" value="NurA_domain"/>
</dbReference>
<dbReference type="Pfam" id="PF09376">
    <property type="entry name" value="NurA"/>
    <property type="match status" value="1"/>
</dbReference>
<dbReference type="KEGG" id="ncv:NCAV_1103"/>